<dbReference type="GO" id="GO:0022900">
    <property type="term" value="P:electron transport chain"/>
    <property type="evidence" value="ECO:0007669"/>
    <property type="project" value="InterPro"/>
</dbReference>
<dbReference type="Gene3D" id="1.20.120.10">
    <property type="entry name" value="Cytochrome c/b562"/>
    <property type="match status" value="1"/>
</dbReference>
<feature type="signal peptide" evidence="1">
    <location>
        <begin position="1"/>
        <end position="25"/>
    </location>
</feature>
<name>I3X8I3_SINF2</name>
<dbReference type="Proteomes" id="UP000006180">
    <property type="component" value="Chromosome"/>
</dbReference>
<dbReference type="PROSITE" id="PS51009">
    <property type="entry name" value="CYTCII"/>
    <property type="match status" value="1"/>
</dbReference>
<dbReference type="eggNOG" id="COG3909">
    <property type="taxonomic scope" value="Bacteria"/>
</dbReference>
<keyword evidence="1" id="KW-0732">Signal</keyword>
<proteinExistence type="predicted"/>
<dbReference type="InterPro" id="IPR010980">
    <property type="entry name" value="Cyt_c/b562"/>
</dbReference>
<sequence length="188" mass="19638">MGPKAAMTFRLVLAGAAVAAIPAAAAPESQPRDIVQQRQQDMKAMANAAKSIDAMFKGSSPYDAKAFKAAAESVGSHSGDRLSSLFDGSIAAPGSKASANIEAERQKFDKLAADLGVYASALAAAAERNPDVLSPQMRMQGGDAMMGGPLARKAEADRDVSSMPAEHAFHLMLQTCTSCHAQFRVRAE</sequence>
<dbReference type="STRING" id="1185652.USDA257_c36370"/>
<evidence type="ECO:0000313" key="2">
    <source>
        <dbReference type="EMBL" id="AFL52189.1"/>
    </source>
</evidence>
<dbReference type="RefSeq" id="WP_014764327.1">
    <property type="nucleotide sequence ID" value="NC_018000.1"/>
</dbReference>
<dbReference type="EMBL" id="CP003563">
    <property type="protein sequence ID" value="AFL52189.1"/>
    <property type="molecule type" value="Genomic_DNA"/>
</dbReference>
<dbReference type="GO" id="GO:0020037">
    <property type="term" value="F:heme binding"/>
    <property type="evidence" value="ECO:0007669"/>
    <property type="project" value="InterPro"/>
</dbReference>
<dbReference type="HOGENOM" id="CLU_106713_0_0_5"/>
<protein>
    <recommendedName>
        <fullName evidence="4">Cytochrome c-like protein</fullName>
    </recommendedName>
</protein>
<dbReference type="GO" id="GO:0009055">
    <property type="term" value="F:electron transfer activity"/>
    <property type="evidence" value="ECO:0007669"/>
    <property type="project" value="InterPro"/>
</dbReference>
<dbReference type="GO" id="GO:0005506">
    <property type="term" value="F:iron ion binding"/>
    <property type="evidence" value="ECO:0007669"/>
    <property type="project" value="InterPro"/>
</dbReference>
<evidence type="ECO:0008006" key="4">
    <source>
        <dbReference type="Google" id="ProtNLM"/>
    </source>
</evidence>
<dbReference type="SUPFAM" id="SSF47175">
    <property type="entry name" value="Cytochromes"/>
    <property type="match status" value="1"/>
</dbReference>
<organism evidence="2 3">
    <name type="scientific">Sinorhizobium fredii (strain USDA 257)</name>
    <dbReference type="NCBI Taxonomy" id="1185652"/>
    <lineage>
        <taxon>Bacteria</taxon>
        <taxon>Pseudomonadati</taxon>
        <taxon>Pseudomonadota</taxon>
        <taxon>Alphaproteobacteria</taxon>
        <taxon>Hyphomicrobiales</taxon>
        <taxon>Rhizobiaceae</taxon>
        <taxon>Sinorhizobium/Ensifer group</taxon>
        <taxon>Sinorhizobium</taxon>
    </lineage>
</organism>
<feature type="chain" id="PRO_5003682375" description="Cytochrome c-like protein" evidence="1">
    <location>
        <begin position="26"/>
        <end position="188"/>
    </location>
</feature>
<accession>I3X8I3</accession>
<evidence type="ECO:0000256" key="1">
    <source>
        <dbReference type="SAM" id="SignalP"/>
    </source>
</evidence>
<dbReference type="AlphaFoldDB" id="I3X8I3"/>
<evidence type="ECO:0000313" key="3">
    <source>
        <dbReference type="Proteomes" id="UP000006180"/>
    </source>
</evidence>
<dbReference type="PATRIC" id="fig|1185652.3.peg.3773"/>
<reference evidence="2 3" key="1">
    <citation type="journal article" date="2012" name="J. Bacteriol.">
        <title>Complete genome sequence of the broad-host-range strain Sinorhizobium fredii USDA257.</title>
        <authorList>
            <person name="Schuldes J."/>
            <person name="Rodriguez Orbegoso M."/>
            <person name="Schmeisser C."/>
            <person name="Krishnan H.B."/>
            <person name="Daniel R."/>
            <person name="Streit W.R."/>
        </authorList>
    </citation>
    <scope>NUCLEOTIDE SEQUENCE [LARGE SCALE GENOMIC DNA]</scope>
    <source>
        <strain evidence="2 3">USDA 257</strain>
    </source>
</reference>
<dbReference type="InterPro" id="IPR002321">
    <property type="entry name" value="Cyt_c_II"/>
</dbReference>
<dbReference type="KEGG" id="sfd:USDA257_c36370"/>
<dbReference type="Pfam" id="PF01322">
    <property type="entry name" value="Cytochrom_C_2"/>
    <property type="match status" value="1"/>
</dbReference>
<gene>
    <name evidence="2" type="ORF">USDA257_c36370</name>
</gene>